<sequence>MDDGARGLQKEGCVPNDSHIGDSSFKAYVVQLLAYAMNCEEEVPQRAVHSWSRIASAGQTALVEALRVFSPMSKDLSVTEMQLVSFLQGLRDEGHKPTVLKSKDVYGYKSCTTEPLPAEKINKTLDLANKVSRVHKATRRRRRKPLVKKKDINYTLLSAAAKIIVKNQPKIMLTNLSQESLKRTVLSKAPVLTVRPVQIQPCLKLTNLTGSSGGHTARLQIHSDQGSRGISVPSSHCPVTLSGIPVQPLENAGKTPKAVVTGNTRPVSCPVKVGVALIGETAPVVCQNGRFLKESRNYKMVPVRISKPGVANDQLGWRDKDAVRVLNCQQDLDMSRSVWVMKGQEDSKLNENNLRLKVIKVDDSITDEEVRRKAQKILKVNLSPVIQIDPLIAYPV</sequence>
<proteinExistence type="predicted"/>
<reference evidence="2" key="1">
    <citation type="journal article" date="2023" name="Science">
        <title>Genome structures resolve the early diversification of teleost fishes.</title>
        <authorList>
            <person name="Parey E."/>
            <person name="Louis A."/>
            <person name="Montfort J."/>
            <person name="Bouchez O."/>
            <person name="Roques C."/>
            <person name="Iampietro C."/>
            <person name="Lluch J."/>
            <person name="Castinel A."/>
            <person name="Donnadieu C."/>
            <person name="Desvignes T."/>
            <person name="Floi Bucao C."/>
            <person name="Jouanno E."/>
            <person name="Wen M."/>
            <person name="Mejri S."/>
            <person name="Dirks R."/>
            <person name="Jansen H."/>
            <person name="Henkel C."/>
            <person name="Chen W.J."/>
            <person name="Zahm M."/>
            <person name="Cabau C."/>
            <person name="Klopp C."/>
            <person name="Thompson A.W."/>
            <person name="Robinson-Rechavi M."/>
            <person name="Braasch I."/>
            <person name="Lecointre G."/>
            <person name="Bobe J."/>
            <person name="Postlethwait J.H."/>
            <person name="Berthelot C."/>
            <person name="Roest Crollius H."/>
            <person name="Guiguen Y."/>
        </authorList>
    </citation>
    <scope>NUCLEOTIDE SEQUENCE</scope>
    <source>
        <strain evidence="2">NC1722</strain>
    </source>
</reference>
<dbReference type="PANTHER" id="PTHR14484:SF0">
    <property type="entry name" value="COILED-COIL DOMAIN-CONTAINING PROTEIN 71"/>
    <property type="match status" value="1"/>
</dbReference>
<comment type="caution">
    <text evidence="2">The sequence shown here is derived from an EMBL/GenBank/DDBJ whole genome shotgun (WGS) entry which is preliminary data.</text>
</comment>
<evidence type="ECO:0000313" key="3">
    <source>
        <dbReference type="Proteomes" id="UP001221898"/>
    </source>
</evidence>
<name>A0AAD7WL44_9TELE</name>
<protein>
    <recommendedName>
        <fullName evidence="4">Coiled-coil domain-containing protein 71</fullName>
    </recommendedName>
</protein>
<dbReference type="InterPro" id="IPR026695">
    <property type="entry name" value="Ccdc71/71L"/>
</dbReference>
<evidence type="ECO:0000313" key="2">
    <source>
        <dbReference type="EMBL" id="KAJ8400887.1"/>
    </source>
</evidence>
<organism evidence="2 3">
    <name type="scientific">Aldrovandia affinis</name>
    <dbReference type="NCBI Taxonomy" id="143900"/>
    <lineage>
        <taxon>Eukaryota</taxon>
        <taxon>Metazoa</taxon>
        <taxon>Chordata</taxon>
        <taxon>Craniata</taxon>
        <taxon>Vertebrata</taxon>
        <taxon>Euteleostomi</taxon>
        <taxon>Actinopterygii</taxon>
        <taxon>Neopterygii</taxon>
        <taxon>Teleostei</taxon>
        <taxon>Notacanthiformes</taxon>
        <taxon>Halosauridae</taxon>
        <taxon>Aldrovandia</taxon>
    </lineage>
</organism>
<dbReference type="Pfam" id="PF15374">
    <property type="entry name" value="CCDC71L"/>
    <property type="match status" value="2"/>
</dbReference>
<dbReference type="EMBL" id="JAINUG010000074">
    <property type="protein sequence ID" value="KAJ8400887.1"/>
    <property type="molecule type" value="Genomic_DNA"/>
</dbReference>
<keyword evidence="1" id="KW-0597">Phosphoprotein</keyword>
<evidence type="ECO:0000256" key="1">
    <source>
        <dbReference type="ARBA" id="ARBA00022553"/>
    </source>
</evidence>
<evidence type="ECO:0008006" key="4">
    <source>
        <dbReference type="Google" id="ProtNLM"/>
    </source>
</evidence>
<dbReference type="Proteomes" id="UP001221898">
    <property type="component" value="Unassembled WGS sequence"/>
</dbReference>
<gene>
    <name evidence="2" type="ORF">AAFF_G00392410</name>
</gene>
<dbReference type="PANTHER" id="PTHR14484">
    <property type="entry name" value="COILED-COIL DOMAIN-CONTAINING PROTEIN 71"/>
    <property type="match status" value="1"/>
</dbReference>
<keyword evidence="3" id="KW-1185">Reference proteome</keyword>
<dbReference type="AlphaFoldDB" id="A0AAD7WL44"/>
<accession>A0AAD7WL44</accession>